<keyword evidence="1" id="KW-0732">Signal</keyword>
<protein>
    <recommendedName>
        <fullName evidence="2">Ice-binding protein C-terminal domain-containing protein</fullName>
    </recommendedName>
</protein>
<sequence precursor="true">MTRLRINLTALLSLMLISNMALESSALELAVNGGFETGTFNDGSPEASWQQFPGGGIQSIVSPGNGSTFAANLNVPVRSQTDPPVDNLIKNANLGIGIVTPGQDITIKWDMRGSLTGAGGVVFVELFSELDGGGVSKQEIYTNAPIFPTADWQSFIWNTTLGPDVAGGVTLQLKASCGPVEGCGVDAYFDNVSISVIPEPASVALLGLAGLALVGSRRRRNG</sequence>
<dbReference type="RefSeq" id="WP_197530343.1">
    <property type="nucleotide sequence ID" value="NZ_SJPS01000001.1"/>
</dbReference>
<dbReference type="Pfam" id="PF07589">
    <property type="entry name" value="PEP-CTERM"/>
    <property type="match status" value="1"/>
</dbReference>
<keyword evidence="4" id="KW-1185">Reference proteome</keyword>
<dbReference type="AlphaFoldDB" id="A0A5C6D1W0"/>
<accession>A0A5C6D1W0</accession>
<evidence type="ECO:0000259" key="2">
    <source>
        <dbReference type="Pfam" id="PF07589"/>
    </source>
</evidence>
<feature type="domain" description="Ice-binding protein C-terminal" evidence="2">
    <location>
        <begin position="197"/>
        <end position="219"/>
    </location>
</feature>
<evidence type="ECO:0000256" key="1">
    <source>
        <dbReference type="SAM" id="SignalP"/>
    </source>
</evidence>
<dbReference type="InterPro" id="IPR013424">
    <property type="entry name" value="Ice-binding_C"/>
</dbReference>
<dbReference type="NCBIfam" id="TIGR02595">
    <property type="entry name" value="PEP_CTERM"/>
    <property type="match status" value="1"/>
</dbReference>
<organism evidence="3 4">
    <name type="scientific">Bythopirellula polymerisocia</name>
    <dbReference type="NCBI Taxonomy" id="2528003"/>
    <lineage>
        <taxon>Bacteria</taxon>
        <taxon>Pseudomonadati</taxon>
        <taxon>Planctomycetota</taxon>
        <taxon>Planctomycetia</taxon>
        <taxon>Pirellulales</taxon>
        <taxon>Lacipirellulaceae</taxon>
        <taxon>Bythopirellula</taxon>
    </lineage>
</organism>
<proteinExistence type="predicted"/>
<evidence type="ECO:0000313" key="3">
    <source>
        <dbReference type="EMBL" id="TWU29824.1"/>
    </source>
</evidence>
<feature type="chain" id="PRO_5022909625" description="Ice-binding protein C-terminal domain-containing protein" evidence="1">
    <location>
        <begin position="24"/>
        <end position="222"/>
    </location>
</feature>
<gene>
    <name evidence="3" type="ORF">Pla144_06030</name>
</gene>
<comment type="caution">
    <text evidence="3">The sequence shown here is derived from an EMBL/GenBank/DDBJ whole genome shotgun (WGS) entry which is preliminary data.</text>
</comment>
<reference evidence="3 4" key="1">
    <citation type="submission" date="2019-02" db="EMBL/GenBank/DDBJ databases">
        <title>Deep-cultivation of Planctomycetes and their phenomic and genomic characterization uncovers novel biology.</title>
        <authorList>
            <person name="Wiegand S."/>
            <person name="Jogler M."/>
            <person name="Boedeker C."/>
            <person name="Pinto D."/>
            <person name="Vollmers J."/>
            <person name="Rivas-Marin E."/>
            <person name="Kohn T."/>
            <person name="Peeters S.H."/>
            <person name="Heuer A."/>
            <person name="Rast P."/>
            <person name="Oberbeckmann S."/>
            <person name="Bunk B."/>
            <person name="Jeske O."/>
            <person name="Meyerdierks A."/>
            <person name="Storesund J.E."/>
            <person name="Kallscheuer N."/>
            <person name="Luecker S."/>
            <person name="Lage O.M."/>
            <person name="Pohl T."/>
            <person name="Merkel B.J."/>
            <person name="Hornburger P."/>
            <person name="Mueller R.-W."/>
            <person name="Bruemmer F."/>
            <person name="Labrenz M."/>
            <person name="Spormann A.M."/>
            <person name="Op Den Camp H."/>
            <person name="Overmann J."/>
            <person name="Amann R."/>
            <person name="Jetten M.S.M."/>
            <person name="Mascher T."/>
            <person name="Medema M.H."/>
            <person name="Devos D.P."/>
            <person name="Kaster A.-K."/>
            <person name="Ovreas L."/>
            <person name="Rohde M."/>
            <person name="Galperin M.Y."/>
            <person name="Jogler C."/>
        </authorList>
    </citation>
    <scope>NUCLEOTIDE SEQUENCE [LARGE SCALE GENOMIC DNA]</scope>
    <source>
        <strain evidence="3 4">Pla144</strain>
    </source>
</reference>
<feature type="signal peptide" evidence="1">
    <location>
        <begin position="1"/>
        <end position="23"/>
    </location>
</feature>
<dbReference type="Proteomes" id="UP000318437">
    <property type="component" value="Unassembled WGS sequence"/>
</dbReference>
<name>A0A5C6D1W0_9BACT</name>
<evidence type="ECO:0000313" key="4">
    <source>
        <dbReference type="Proteomes" id="UP000318437"/>
    </source>
</evidence>
<dbReference type="EMBL" id="SJPS01000001">
    <property type="protein sequence ID" value="TWU29824.1"/>
    <property type="molecule type" value="Genomic_DNA"/>
</dbReference>
<dbReference type="Gene3D" id="2.60.120.260">
    <property type="entry name" value="Galactose-binding domain-like"/>
    <property type="match status" value="1"/>
</dbReference>